<gene>
    <name evidence="9" type="ORF">SUTH_03248</name>
</gene>
<dbReference type="KEGG" id="shd:SUTH_03248"/>
<organism evidence="9 10">
    <name type="scientific">Sulfuritalea hydrogenivorans sk43H</name>
    <dbReference type="NCBI Taxonomy" id="1223802"/>
    <lineage>
        <taxon>Bacteria</taxon>
        <taxon>Pseudomonadati</taxon>
        <taxon>Pseudomonadota</taxon>
        <taxon>Betaproteobacteria</taxon>
        <taxon>Nitrosomonadales</taxon>
        <taxon>Sterolibacteriaceae</taxon>
        <taxon>Sulfuritalea</taxon>
    </lineage>
</organism>
<keyword evidence="3" id="KW-1003">Cell membrane</keyword>
<name>W0SJT3_9PROT</name>
<keyword evidence="4 7" id="KW-0812">Transmembrane</keyword>
<feature type="domain" description="Glycine transporter" evidence="8">
    <location>
        <begin position="98"/>
        <end position="169"/>
    </location>
</feature>
<dbReference type="Proteomes" id="UP000031637">
    <property type="component" value="Chromosome"/>
</dbReference>
<feature type="transmembrane region" description="Helical" evidence="7">
    <location>
        <begin position="93"/>
        <end position="116"/>
    </location>
</feature>
<dbReference type="RefSeq" id="WP_041100712.1">
    <property type="nucleotide sequence ID" value="NZ_AP012547.1"/>
</dbReference>
<dbReference type="GO" id="GO:0005886">
    <property type="term" value="C:plasma membrane"/>
    <property type="evidence" value="ECO:0007669"/>
    <property type="project" value="UniProtKB-SubCell"/>
</dbReference>
<protein>
    <recommendedName>
        <fullName evidence="8">Glycine transporter domain-containing protein</fullName>
    </recommendedName>
</protein>
<dbReference type="EMBL" id="AP012547">
    <property type="protein sequence ID" value="BAO31021.1"/>
    <property type="molecule type" value="Genomic_DNA"/>
</dbReference>
<comment type="subcellular location">
    <subcellularLocation>
        <location evidence="1">Cell membrane</location>
        <topology evidence="1">Multi-pass membrane protein</topology>
    </subcellularLocation>
</comment>
<dbReference type="OrthoDB" id="9791874at2"/>
<evidence type="ECO:0000256" key="7">
    <source>
        <dbReference type="SAM" id="Phobius"/>
    </source>
</evidence>
<evidence type="ECO:0000256" key="6">
    <source>
        <dbReference type="ARBA" id="ARBA00023136"/>
    </source>
</evidence>
<evidence type="ECO:0000313" key="10">
    <source>
        <dbReference type="Proteomes" id="UP000031637"/>
    </source>
</evidence>
<feature type="transmembrane region" description="Helical" evidence="7">
    <location>
        <begin position="64"/>
        <end position="86"/>
    </location>
</feature>
<dbReference type="Pfam" id="PF03458">
    <property type="entry name" value="Gly_transporter"/>
    <property type="match status" value="2"/>
</dbReference>
<accession>W0SJT3</accession>
<evidence type="ECO:0000256" key="4">
    <source>
        <dbReference type="ARBA" id="ARBA00022692"/>
    </source>
</evidence>
<dbReference type="STRING" id="1223802.SUTH_03248"/>
<dbReference type="PANTHER" id="PTHR30506:SF3">
    <property type="entry name" value="UPF0126 INNER MEMBRANE PROTEIN YADS-RELATED"/>
    <property type="match status" value="1"/>
</dbReference>
<feature type="transmembrane region" description="Helical" evidence="7">
    <location>
        <begin position="155"/>
        <end position="174"/>
    </location>
</feature>
<evidence type="ECO:0000256" key="3">
    <source>
        <dbReference type="ARBA" id="ARBA00022475"/>
    </source>
</evidence>
<evidence type="ECO:0000259" key="8">
    <source>
        <dbReference type="Pfam" id="PF03458"/>
    </source>
</evidence>
<evidence type="ECO:0000256" key="2">
    <source>
        <dbReference type="ARBA" id="ARBA00008193"/>
    </source>
</evidence>
<feature type="transmembrane region" description="Helical" evidence="7">
    <location>
        <begin position="6"/>
        <end position="28"/>
    </location>
</feature>
<evidence type="ECO:0000256" key="5">
    <source>
        <dbReference type="ARBA" id="ARBA00022989"/>
    </source>
</evidence>
<dbReference type="PANTHER" id="PTHR30506">
    <property type="entry name" value="INNER MEMBRANE PROTEIN"/>
    <property type="match status" value="1"/>
</dbReference>
<evidence type="ECO:0000256" key="1">
    <source>
        <dbReference type="ARBA" id="ARBA00004651"/>
    </source>
</evidence>
<dbReference type="HOGENOM" id="CLU_064906_3_1_4"/>
<comment type="similarity">
    <text evidence="2">Belongs to the UPF0126 family.</text>
</comment>
<evidence type="ECO:0000313" key="9">
    <source>
        <dbReference type="EMBL" id="BAO31021.1"/>
    </source>
</evidence>
<keyword evidence="10" id="KW-1185">Reference proteome</keyword>
<dbReference type="AlphaFoldDB" id="W0SJT3"/>
<proteinExistence type="inferred from homology"/>
<feature type="transmembrane region" description="Helical" evidence="7">
    <location>
        <begin position="122"/>
        <end position="143"/>
    </location>
</feature>
<keyword evidence="5 7" id="KW-1133">Transmembrane helix</keyword>
<feature type="domain" description="Glycine transporter" evidence="8">
    <location>
        <begin position="14"/>
        <end position="86"/>
    </location>
</feature>
<keyword evidence="6 7" id="KW-0472">Membrane</keyword>
<feature type="transmembrane region" description="Helical" evidence="7">
    <location>
        <begin position="180"/>
        <end position="199"/>
    </location>
</feature>
<reference evidence="9 10" key="1">
    <citation type="journal article" date="2014" name="Syst. Appl. Microbiol.">
        <title>Complete genomes of freshwater sulfur oxidizers Sulfuricella denitrificans skB26 and Sulfuritalea hydrogenivorans sk43H: genetic insights into the sulfur oxidation pathway of betaproteobacteria.</title>
        <authorList>
            <person name="Watanabe T."/>
            <person name="Kojima H."/>
            <person name="Fukui M."/>
        </authorList>
    </citation>
    <scope>NUCLEOTIDE SEQUENCE [LARGE SCALE GENOMIC DNA]</scope>
    <source>
        <strain evidence="9">DSM22779</strain>
    </source>
</reference>
<dbReference type="InterPro" id="IPR005115">
    <property type="entry name" value="Gly_transporter"/>
</dbReference>
<sequence>MTPLPAPAELIYALGMAAVAVNAASAVLETEDKKMDLVGAVIVGLATSLGGGTLRDLLLNRPVFWLGDVAYLFCGLLAVGLTFVLARRIRVRAGLFVVPDAVGLALFTVVGCQIAVAAGVHWLSASLLAVITGVVGGMLRDILVNEVPLVMRPGTLYATASWLGALTLLGALQLGWGDAAAATAGGAVVLGLRLAAIRWRLRLPTYRSR</sequence>
<feature type="transmembrane region" description="Helical" evidence="7">
    <location>
        <begin position="35"/>
        <end position="52"/>
    </location>
</feature>